<dbReference type="Pfam" id="PF00583">
    <property type="entry name" value="Acetyltransf_1"/>
    <property type="match status" value="1"/>
</dbReference>
<keyword evidence="1" id="KW-0808">Transferase</keyword>
<dbReference type="SUPFAM" id="SSF55729">
    <property type="entry name" value="Acyl-CoA N-acyltransferases (Nat)"/>
    <property type="match status" value="1"/>
</dbReference>
<dbReference type="PROSITE" id="PS51186">
    <property type="entry name" value="GNAT"/>
    <property type="match status" value="1"/>
</dbReference>
<dbReference type="EMBL" id="JBEPSH010000003">
    <property type="protein sequence ID" value="MET4576863.1"/>
    <property type="molecule type" value="Genomic_DNA"/>
</dbReference>
<dbReference type="InterPro" id="IPR016181">
    <property type="entry name" value="Acyl_CoA_acyltransferase"/>
</dbReference>
<evidence type="ECO:0000256" key="1">
    <source>
        <dbReference type="ARBA" id="ARBA00022679"/>
    </source>
</evidence>
<proteinExistence type="predicted"/>
<dbReference type="Gene3D" id="3.40.630.30">
    <property type="match status" value="1"/>
</dbReference>
<keyword evidence="5" id="KW-1185">Reference proteome</keyword>
<dbReference type="PANTHER" id="PTHR10545">
    <property type="entry name" value="DIAMINE N-ACETYLTRANSFERASE"/>
    <property type="match status" value="1"/>
</dbReference>
<evidence type="ECO:0000313" key="5">
    <source>
        <dbReference type="Proteomes" id="UP001549320"/>
    </source>
</evidence>
<accession>A0ABV2Q757</accession>
<feature type="domain" description="N-acetyltransferase" evidence="3">
    <location>
        <begin position="27"/>
        <end position="172"/>
    </location>
</feature>
<dbReference type="InterPro" id="IPR051016">
    <property type="entry name" value="Diverse_Substrate_AcTransf"/>
</dbReference>
<keyword evidence="2" id="KW-0012">Acyltransferase</keyword>
<dbReference type="PANTHER" id="PTHR10545:SF42">
    <property type="entry name" value="ACETYLTRANSFERASE"/>
    <property type="match status" value="1"/>
</dbReference>
<name>A0ABV2Q757_9BURK</name>
<sequence length="172" mass="19868">MLDRQVLGFADSERSNQETKLLRTMHMQSRLAQAQDYAQWLPLWEAYQAFYKTSIAEPVTKQTWARFMDPAEPMHCAVAEQDGVLVGIVHYIFHRSCWTSDDYVYLQDLFAAPELRGKGIGRALIEHVYAAARTQGGSRVWWLTHESNADAMKLYDNIADKSGFVQYRKLME</sequence>
<protein>
    <submittedName>
        <fullName evidence="4">GNAT superfamily N-acetyltransferase</fullName>
    </submittedName>
</protein>
<reference evidence="4 5" key="1">
    <citation type="submission" date="2024-06" db="EMBL/GenBank/DDBJ databases">
        <title>Sorghum-associated microbial communities from plants grown in Nebraska, USA.</title>
        <authorList>
            <person name="Schachtman D."/>
        </authorList>
    </citation>
    <scope>NUCLEOTIDE SEQUENCE [LARGE SCALE GENOMIC DNA]</scope>
    <source>
        <strain evidence="4 5">2709</strain>
    </source>
</reference>
<dbReference type="CDD" id="cd04301">
    <property type="entry name" value="NAT_SF"/>
    <property type="match status" value="1"/>
</dbReference>
<dbReference type="InterPro" id="IPR000182">
    <property type="entry name" value="GNAT_dom"/>
</dbReference>
<comment type="caution">
    <text evidence="4">The sequence shown here is derived from an EMBL/GenBank/DDBJ whole genome shotgun (WGS) entry which is preliminary data.</text>
</comment>
<organism evidence="4 5">
    <name type="scientific">Ottowia thiooxydans</name>
    <dbReference type="NCBI Taxonomy" id="219182"/>
    <lineage>
        <taxon>Bacteria</taxon>
        <taxon>Pseudomonadati</taxon>
        <taxon>Pseudomonadota</taxon>
        <taxon>Betaproteobacteria</taxon>
        <taxon>Burkholderiales</taxon>
        <taxon>Comamonadaceae</taxon>
        <taxon>Ottowia</taxon>
    </lineage>
</organism>
<evidence type="ECO:0000259" key="3">
    <source>
        <dbReference type="PROSITE" id="PS51186"/>
    </source>
</evidence>
<evidence type="ECO:0000313" key="4">
    <source>
        <dbReference type="EMBL" id="MET4576863.1"/>
    </source>
</evidence>
<dbReference type="Proteomes" id="UP001549320">
    <property type="component" value="Unassembled WGS sequence"/>
</dbReference>
<gene>
    <name evidence="4" type="ORF">ABIE13_001972</name>
</gene>
<evidence type="ECO:0000256" key="2">
    <source>
        <dbReference type="ARBA" id="ARBA00023315"/>
    </source>
</evidence>